<sequence>MKIAIATHDYTDVAGHAGQARHWLVYDSDSGAETPQRLELAKGEVLHHWKEDGPHPLEDVSVIVAGSAGDAFVRRMARRGVEVLLTSERDASRALTAVLDGEVLAAPDFNPALLLCRLRDLFSKH</sequence>
<dbReference type="OrthoDB" id="9797941at2"/>
<evidence type="ECO:0000313" key="2">
    <source>
        <dbReference type="Proteomes" id="UP000010816"/>
    </source>
</evidence>
<dbReference type="HOGENOM" id="CLU_104194_4_1_6"/>
<protein>
    <submittedName>
        <fullName evidence="1">Uncharacterized protein</fullName>
    </submittedName>
</protein>
<evidence type="ECO:0000313" key="1">
    <source>
        <dbReference type="EMBL" id="AGA88992.1"/>
    </source>
</evidence>
<dbReference type="InterPro" id="IPR036105">
    <property type="entry name" value="DiNase_FeMo-co_biosyn_sf"/>
</dbReference>
<dbReference type="SUPFAM" id="SSF53146">
    <property type="entry name" value="Nitrogenase accessory factor-like"/>
    <property type="match status" value="1"/>
</dbReference>
<organism evidence="1 2">
    <name type="scientific">Thioflavicoccus mobilis 8321</name>
    <dbReference type="NCBI Taxonomy" id="765912"/>
    <lineage>
        <taxon>Bacteria</taxon>
        <taxon>Pseudomonadati</taxon>
        <taxon>Pseudomonadota</taxon>
        <taxon>Gammaproteobacteria</taxon>
        <taxon>Chromatiales</taxon>
        <taxon>Chromatiaceae</taxon>
        <taxon>Thioflavicoccus</taxon>
    </lineage>
</organism>
<name>L0GT64_9GAMM</name>
<dbReference type="AlphaFoldDB" id="L0GT64"/>
<keyword evidence="2" id="KW-1185">Reference proteome</keyword>
<dbReference type="KEGG" id="tmb:Thimo_0117"/>
<dbReference type="STRING" id="765912.Thimo_0117"/>
<reference evidence="1 2" key="1">
    <citation type="submission" date="2011-09" db="EMBL/GenBank/DDBJ databases">
        <title>Complete sequence of chromosome of Thioflavicoccus mobilis 8321.</title>
        <authorList>
            <consortium name="US DOE Joint Genome Institute"/>
            <person name="Lucas S."/>
            <person name="Han J."/>
            <person name="Lapidus A."/>
            <person name="Cheng J.-F."/>
            <person name="Goodwin L."/>
            <person name="Pitluck S."/>
            <person name="Peters L."/>
            <person name="Ovchinnikova G."/>
            <person name="Lu M."/>
            <person name="Detter J.C."/>
            <person name="Han C."/>
            <person name="Tapia R."/>
            <person name="Land M."/>
            <person name="Hauser L."/>
            <person name="Kyrpides N."/>
            <person name="Ivanova N."/>
            <person name="Pagani I."/>
            <person name="Vogl K."/>
            <person name="Liu Z."/>
            <person name="Imhoff J."/>
            <person name="Thiel V."/>
            <person name="Frigaard N.-U."/>
            <person name="Bryant D."/>
            <person name="Woyke T."/>
        </authorList>
    </citation>
    <scope>NUCLEOTIDE SEQUENCE [LARGE SCALE GENOMIC DNA]</scope>
    <source>
        <strain evidence="1 2">8321</strain>
    </source>
</reference>
<dbReference type="RefSeq" id="WP_015279142.1">
    <property type="nucleotide sequence ID" value="NC_019940.1"/>
</dbReference>
<dbReference type="Proteomes" id="UP000010816">
    <property type="component" value="Chromosome"/>
</dbReference>
<gene>
    <name evidence="1" type="ORF">Thimo_0117</name>
</gene>
<proteinExistence type="predicted"/>
<dbReference type="EMBL" id="CP003051">
    <property type="protein sequence ID" value="AGA88992.1"/>
    <property type="molecule type" value="Genomic_DNA"/>
</dbReference>
<dbReference type="eggNOG" id="COG1433">
    <property type="taxonomic scope" value="Bacteria"/>
</dbReference>
<accession>L0GT64</accession>
<dbReference type="Gene3D" id="3.30.420.130">
    <property type="entry name" value="Dinitrogenase iron-molybdenum cofactor biosynthesis domain"/>
    <property type="match status" value="1"/>
</dbReference>